<dbReference type="Pfam" id="PF00069">
    <property type="entry name" value="Pkinase"/>
    <property type="match status" value="1"/>
</dbReference>
<dbReference type="Pfam" id="PF18394">
    <property type="entry name" value="TBK1_CCD1"/>
    <property type="match status" value="1"/>
</dbReference>
<dbReference type="GO" id="GO:0006950">
    <property type="term" value="P:response to stress"/>
    <property type="evidence" value="ECO:0007669"/>
    <property type="project" value="UniProtKB-ARBA"/>
</dbReference>
<dbReference type="InterPro" id="IPR011009">
    <property type="entry name" value="Kinase-like_dom_sf"/>
</dbReference>
<keyword evidence="6 11" id="KW-0418">Kinase</keyword>
<keyword evidence="2" id="KW-0963">Cytoplasm</keyword>
<dbReference type="FunFam" id="1.10.510.10:FF:000100">
    <property type="entry name" value="inhibitor of nuclear factor kappa-B kinase subunit epsilon"/>
    <property type="match status" value="1"/>
</dbReference>
<dbReference type="GO" id="GO:0005524">
    <property type="term" value="F:ATP binding"/>
    <property type="evidence" value="ECO:0007669"/>
    <property type="project" value="UniProtKB-UniRule"/>
</dbReference>
<keyword evidence="4" id="KW-0808">Transferase</keyword>
<keyword evidence="12" id="KW-1185">Reference proteome</keyword>
<dbReference type="InterPro" id="IPR041087">
    <property type="entry name" value="TBK1_ULD"/>
</dbReference>
<accession>A0A6A4VVM3</accession>
<dbReference type="EMBL" id="VIIS01001616">
    <property type="protein sequence ID" value="KAF0295450.1"/>
    <property type="molecule type" value="Genomic_DNA"/>
</dbReference>
<dbReference type="GO" id="GO:0005737">
    <property type="term" value="C:cytoplasm"/>
    <property type="evidence" value="ECO:0007669"/>
    <property type="project" value="UniProtKB-SubCell"/>
</dbReference>
<dbReference type="GO" id="GO:0010628">
    <property type="term" value="P:positive regulation of gene expression"/>
    <property type="evidence" value="ECO:0007669"/>
    <property type="project" value="UniProtKB-ARBA"/>
</dbReference>
<keyword evidence="5 8" id="KW-0547">Nucleotide-binding</keyword>
<feature type="domain" description="Protein kinase" evidence="10">
    <location>
        <begin position="12"/>
        <end position="316"/>
    </location>
</feature>
<dbReference type="Gene3D" id="3.10.20.90">
    <property type="entry name" value="Phosphatidylinositol 3-kinase Catalytic Subunit, Chain A, domain 1"/>
    <property type="match status" value="1"/>
</dbReference>
<dbReference type="Pfam" id="PF18396">
    <property type="entry name" value="TBK1_ULD"/>
    <property type="match status" value="1"/>
</dbReference>
<dbReference type="SMART" id="SM00220">
    <property type="entry name" value="S_TKc"/>
    <property type="match status" value="1"/>
</dbReference>
<evidence type="ECO:0000259" key="10">
    <source>
        <dbReference type="PROSITE" id="PS50011"/>
    </source>
</evidence>
<comment type="caution">
    <text evidence="11">The sequence shown here is derived from an EMBL/GenBank/DDBJ whole genome shotgun (WGS) entry which is preliminary data.</text>
</comment>
<dbReference type="EMBL" id="VIIS01001616">
    <property type="protein sequence ID" value="KAF0295449.1"/>
    <property type="molecule type" value="Genomic_DNA"/>
</dbReference>
<evidence type="ECO:0000256" key="4">
    <source>
        <dbReference type="ARBA" id="ARBA00022679"/>
    </source>
</evidence>
<evidence type="ECO:0000256" key="3">
    <source>
        <dbReference type="ARBA" id="ARBA00022527"/>
    </source>
</evidence>
<sequence>MTFLRGSQNYVWCTTSVLGKGATGAVFQGVNKQNGEPVAVKTFNQLSHMRPHEVQMREFDVLKKVNHKNIVKLLAIEEEQEGRGKVIVMELCTGGSLFNMLDDPENAYGLDEKEFFLVLRHLSDGMKHLRDLNLVHRDLKPGNIMKYIDIDGSTIYKLTDFGAARELDDDQQFMSLYGTEEYLHPDMYERAVLRKSAGKTFRATVDLWSIGVTLYHVATGQLPFRPFGGRKNKETMHVITTKKKPGIISGIQSAEGGEIEWGEKLPDTCQLSLGAKSLVTPLLAGLLEVDQQVMWTFDKFFDEVTAMTSRRCVPVFHVNQLQHLRLYLHRDDSYESLQSAITTQTGISPTGQLLLLSGQPLLEVVAADSAVSRYPEIAADQPLVLFDKHNNDVTPCRPVPLPKFPTIPSTLSVENDAILAKMACNVGYEFKRRVTNYSLSCTLMEYAVSMFTSVLKTELTRLKESLESCQHLSATLRRQWSLLATSQQTSAALLGRHQDGHRPAADALSQLSEPLQRLEQTLETVAERERGLSETNIPELHRRIVGETCLLVDWRGRVAHLPPLATAPARAATFTAKLRDSWQHLLRDRTARTLTYNDEQFHHLEKIKLTGTSKSLQQLLDGEVAPTRNSMAELLSDWYKTAQTKYIKKEIAATDLVQLESLVDELGDRLADLQDRYTACVRPVLGGGSGSSPPRPAAAVTRSPKVLREDGRRLASGLGELEDAQADIWQALQENEQLVSQLQNLVGWVVQSSLPPQNSDVIMEQ</sequence>
<dbReference type="Gene3D" id="1.10.510.10">
    <property type="entry name" value="Transferase(Phosphotransferase) domain 1"/>
    <property type="match status" value="1"/>
</dbReference>
<evidence type="ECO:0000256" key="2">
    <source>
        <dbReference type="ARBA" id="ARBA00022490"/>
    </source>
</evidence>
<keyword evidence="7 8" id="KW-0067">ATP-binding</keyword>
<comment type="subcellular location">
    <subcellularLocation>
        <location evidence="1">Cytoplasm</location>
    </subcellularLocation>
</comment>
<evidence type="ECO:0000256" key="1">
    <source>
        <dbReference type="ARBA" id="ARBA00004496"/>
    </source>
</evidence>
<gene>
    <name evidence="11" type="primary">Tbk1_1</name>
    <name evidence="11" type="ORF">FJT64_007007</name>
</gene>
<dbReference type="Gene3D" id="1.20.1270.420">
    <property type="match status" value="1"/>
</dbReference>
<dbReference type="PROSITE" id="PS00107">
    <property type="entry name" value="PROTEIN_KINASE_ATP"/>
    <property type="match status" value="1"/>
</dbReference>
<dbReference type="PANTHER" id="PTHR22969:SF15">
    <property type="entry name" value="FI05319P"/>
    <property type="match status" value="1"/>
</dbReference>
<dbReference type="GO" id="GO:0004674">
    <property type="term" value="F:protein serine/threonine kinase activity"/>
    <property type="evidence" value="ECO:0007669"/>
    <property type="project" value="UniProtKB-KW"/>
</dbReference>
<dbReference type="InterPro" id="IPR051180">
    <property type="entry name" value="IKK"/>
</dbReference>
<name>A0A6A4VVM3_AMPAM</name>
<protein>
    <submittedName>
        <fullName evidence="11">Serine/threonine-protein kinase TBK1</fullName>
    </submittedName>
</protein>
<dbReference type="PROSITE" id="PS50011">
    <property type="entry name" value="PROTEIN_KINASE_DOM"/>
    <property type="match status" value="1"/>
</dbReference>
<evidence type="ECO:0000256" key="9">
    <source>
        <dbReference type="SAM" id="MobiDB-lite"/>
    </source>
</evidence>
<keyword evidence="3" id="KW-0723">Serine/threonine-protein kinase</keyword>
<dbReference type="Gene3D" id="3.30.200.20">
    <property type="entry name" value="Phosphorylase Kinase, domain 1"/>
    <property type="match status" value="1"/>
</dbReference>
<evidence type="ECO:0000313" key="11">
    <source>
        <dbReference type="EMBL" id="KAF0295450.1"/>
    </source>
</evidence>
<evidence type="ECO:0000313" key="12">
    <source>
        <dbReference type="Proteomes" id="UP000440578"/>
    </source>
</evidence>
<dbReference type="InterPro" id="IPR017441">
    <property type="entry name" value="Protein_kinase_ATP_BS"/>
</dbReference>
<dbReference type="PANTHER" id="PTHR22969">
    <property type="entry name" value="IKB KINASE"/>
    <property type="match status" value="1"/>
</dbReference>
<evidence type="ECO:0000256" key="7">
    <source>
        <dbReference type="ARBA" id="ARBA00022840"/>
    </source>
</evidence>
<feature type="region of interest" description="Disordered" evidence="9">
    <location>
        <begin position="684"/>
        <end position="704"/>
    </location>
</feature>
<dbReference type="GO" id="GO:0009967">
    <property type="term" value="P:positive regulation of signal transduction"/>
    <property type="evidence" value="ECO:0007669"/>
    <property type="project" value="UniProtKB-ARBA"/>
</dbReference>
<dbReference type="FunFam" id="3.30.200.20:FF:000106">
    <property type="entry name" value="serine/threonine-protein kinase TBK1 isoform X1"/>
    <property type="match status" value="1"/>
</dbReference>
<evidence type="ECO:0000256" key="8">
    <source>
        <dbReference type="PROSITE-ProRule" id="PRU10141"/>
    </source>
</evidence>
<dbReference type="GO" id="GO:0045089">
    <property type="term" value="P:positive regulation of innate immune response"/>
    <property type="evidence" value="ECO:0007669"/>
    <property type="project" value="UniProtKB-ARBA"/>
</dbReference>
<proteinExistence type="predicted"/>
<evidence type="ECO:0000256" key="5">
    <source>
        <dbReference type="ARBA" id="ARBA00022741"/>
    </source>
</evidence>
<feature type="binding site" evidence="8">
    <location>
        <position position="41"/>
    </location>
    <ligand>
        <name>ATP</name>
        <dbReference type="ChEBI" id="CHEBI:30616"/>
    </ligand>
</feature>
<dbReference type="InterPro" id="IPR041309">
    <property type="entry name" value="TBK1_CC1"/>
</dbReference>
<evidence type="ECO:0000256" key="6">
    <source>
        <dbReference type="ARBA" id="ARBA00022777"/>
    </source>
</evidence>
<organism evidence="11 12">
    <name type="scientific">Amphibalanus amphitrite</name>
    <name type="common">Striped barnacle</name>
    <name type="synonym">Balanus amphitrite</name>
    <dbReference type="NCBI Taxonomy" id="1232801"/>
    <lineage>
        <taxon>Eukaryota</taxon>
        <taxon>Metazoa</taxon>
        <taxon>Ecdysozoa</taxon>
        <taxon>Arthropoda</taxon>
        <taxon>Crustacea</taxon>
        <taxon>Multicrustacea</taxon>
        <taxon>Cirripedia</taxon>
        <taxon>Thoracica</taxon>
        <taxon>Thoracicalcarea</taxon>
        <taxon>Balanomorpha</taxon>
        <taxon>Balanoidea</taxon>
        <taxon>Balanidae</taxon>
        <taxon>Amphibalaninae</taxon>
        <taxon>Amphibalanus</taxon>
    </lineage>
</organism>
<dbReference type="SUPFAM" id="SSF56112">
    <property type="entry name" value="Protein kinase-like (PK-like)"/>
    <property type="match status" value="1"/>
</dbReference>
<reference evidence="11 12" key="1">
    <citation type="submission" date="2019-07" db="EMBL/GenBank/DDBJ databases">
        <title>Draft genome assembly of a fouling barnacle, Amphibalanus amphitrite (Darwin, 1854): The first reference genome for Thecostraca.</title>
        <authorList>
            <person name="Kim W."/>
        </authorList>
    </citation>
    <scope>NUCLEOTIDE SEQUENCE [LARGE SCALE GENOMIC DNA]</scope>
    <source>
        <strain evidence="11">SNU_AA5</strain>
        <tissue evidence="11">Soma without cirri and trophi</tissue>
    </source>
</reference>
<dbReference type="AlphaFoldDB" id="A0A6A4VVM3"/>
<dbReference type="Proteomes" id="UP000440578">
    <property type="component" value="Unassembled WGS sequence"/>
</dbReference>
<dbReference type="OrthoDB" id="10013850at2759"/>
<dbReference type="InterPro" id="IPR000719">
    <property type="entry name" value="Prot_kinase_dom"/>
</dbReference>